<proteinExistence type="predicted"/>
<gene>
    <name evidence="2" type="ORF">A5742_18265</name>
</gene>
<evidence type="ECO:0000256" key="1">
    <source>
        <dbReference type="SAM" id="MobiDB-lite"/>
    </source>
</evidence>
<evidence type="ECO:0000313" key="3">
    <source>
        <dbReference type="Proteomes" id="UP000187001"/>
    </source>
</evidence>
<organism evidence="2 3">
    <name type="scientific">Mycolicibacterium fortuitum</name>
    <name type="common">Mycobacterium fortuitum</name>
    <dbReference type="NCBI Taxonomy" id="1766"/>
    <lineage>
        <taxon>Bacteria</taxon>
        <taxon>Bacillati</taxon>
        <taxon>Actinomycetota</taxon>
        <taxon>Actinomycetes</taxon>
        <taxon>Mycobacteriales</taxon>
        <taxon>Mycobacteriaceae</taxon>
        <taxon>Mycolicibacterium</taxon>
    </lineage>
</organism>
<dbReference type="Proteomes" id="UP000187001">
    <property type="component" value="Unassembled WGS sequence"/>
</dbReference>
<dbReference type="AlphaFoldDB" id="A0ABD6QSV4"/>
<comment type="caution">
    <text evidence="2">The sequence shown here is derived from an EMBL/GenBank/DDBJ whole genome shotgun (WGS) entry which is preliminary data.</text>
</comment>
<name>A0ABD6QSV4_MYCFO</name>
<sequence>MPGDGIWTVTSPLPSVGPGPGISAEGEAGPGDTGVSMTVVSVWVAGPSEVTGASVVVGVSEVVVLSSELVPPHADSTKPTATAAAKA</sequence>
<dbReference type="EMBL" id="MBER01000011">
    <property type="protein sequence ID" value="OMC51761.1"/>
    <property type="molecule type" value="Genomic_DNA"/>
</dbReference>
<reference evidence="2 3" key="1">
    <citation type="submission" date="2016-07" db="EMBL/GenBank/DDBJ databases">
        <authorList>
            <person name="Sutton G."/>
            <person name="Brinkac L."/>
            <person name="Sanka R."/>
            <person name="Adams M."/>
            <person name="Lau E."/>
            <person name="Kumar A."/>
            <person name="Macaden R."/>
        </authorList>
    </citation>
    <scope>NUCLEOTIDE SEQUENCE [LARGE SCALE GENOMIC DNA]</scope>
    <source>
        <strain evidence="2 3">GA-0871</strain>
    </source>
</reference>
<feature type="region of interest" description="Disordered" evidence="1">
    <location>
        <begin position="1"/>
        <end position="33"/>
    </location>
</feature>
<evidence type="ECO:0000313" key="2">
    <source>
        <dbReference type="EMBL" id="OMC51761.1"/>
    </source>
</evidence>
<protein>
    <submittedName>
        <fullName evidence="2">Uncharacterized protein</fullName>
    </submittedName>
</protein>
<accession>A0ABD6QSV4</accession>